<evidence type="ECO:0000313" key="3">
    <source>
        <dbReference type="WBParaSite" id="TCONS_00004759.p1"/>
    </source>
</evidence>
<dbReference type="PANTHER" id="PTHR11215">
    <property type="entry name" value="METAL DEPENDENT HYDROLASE - RELATED"/>
    <property type="match status" value="1"/>
</dbReference>
<dbReference type="WBParaSite" id="TCONS_00004759.p1">
    <property type="protein sequence ID" value="TCONS_00004759.p1"/>
    <property type="gene ID" value="XLOC_002734"/>
</dbReference>
<dbReference type="GO" id="GO:0005737">
    <property type="term" value="C:cytoplasm"/>
    <property type="evidence" value="ECO:0007669"/>
    <property type="project" value="TreeGrafter"/>
</dbReference>
<keyword evidence="2" id="KW-1185">Reference proteome</keyword>
<protein>
    <submittedName>
        <fullName evidence="3">Uncharacterized protein</fullName>
    </submittedName>
</protein>
<dbReference type="Proteomes" id="UP000035681">
    <property type="component" value="Unplaced"/>
</dbReference>
<proteinExistence type="inferred from homology"/>
<sequence length="678" mass="77698">NILYFGIPGITTIGTHNGKFHTDEALACFFLKSIPEFRDAKIIRSRNMEILEKSDVVVDVGGIYNHEKRRYDHHQRTFNETMRSLNVLSEYNTKLSSAGLIYAHYGKKVISEILNISMDDHNLDLLFNKMYMNFVESIDAIDNGISCYDCPPKFVIPESIDSRVNDLLPYWNSTEVNDENFLNEQFLKAVELVGVSFTEKLKKIYYSWLPARNIVKDAIEKRFSVHSSGQIIHFQNGGMPWKTHIIELEKNYDINENDISFVVYEDKINKRYKIQGIPARNSNDSFTNRAALKKEWRGLDREKLIELSGISDIEFVHASGFIGGADSFDSIMSVVTIGTHDGKFHTDEAFACFLLKCLPEYKDATIIRTRNQEILDNCTIVVDVGGVFNHETLRYDHHQRTFNETMASLNILPDFKTRLSSAGLIYAFYGKKSIASILSIPESHQDIPLLFSKMYEHFVENVDGVDNGIARCNCKKDDKNYIQAESLDSRVSDLMPYWNDPDQNIDERFQKAINLTGESFTNKLNYYFKAWLPAREIVRNAINDRCDFHESGKIIFLPDGGLPWKSHLLEIEKELEFYDDEILFAIFKDSQGNGYRVSTIPTCNDKSFDFRLGLHDKWRGLRDDELAATSGISTAYFVHMSGFIGGARSLEDAKEMALKSMEAAGCVIKRSKRVKRDD</sequence>
<accession>A0AAF5D0G4</accession>
<evidence type="ECO:0000313" key="2">
    <source>
        <dbReference type="Proteomes" id="UP000035681"/>
    </source>
</evidence>
<dbReference type="AlphaFoldDB" id="A0AAF5D0G4"/>
<evidence type="ECO:0000256" key="1">
    <source>
        <dbReference type="ARBA" id="ARBA00010105"/>
    </source>
</evidence>
<reference evidence="3" key="1">
    <citation type="submission" date="2024-02" db="UniProtKB">
        <authorList>
            <consortium name="WormBaseParasite"/>
        </authorList>
    </citation>
    <scope>IDENTIFICATION</scope>
</reference>
<comment type="similarity">
    <text evidence="1">Belongs to the MYG1 family.</text>
</comment>
<dbReference type="Pfam" id="PF03690">
    <property type="entry name" value="MYG1_exonuc"/>
    <property type="match status" value="2"/>
</dbReference>
<organism evidence="2 3">
    <name type="scientific">Strongyloides stercoralis</name>
    <name type="common">Threadworm</name>
    <dbReference type="NCBI Taxonomy" id="6248"/>
    <lineage>
        <taxon>Eukaryota</taxon>
        <taxon>Metazoa</taxon>
        <taxon>Ecdysozoa</taxon>
        <taxon>Nematoda</taxon>
        <taxon>Chromadorea</taxon>
        <taxon>Rhabditida</taxon>
        <taxon>Tylenchina</taxon>
        <taxon>Panagrolaimomorpha</taxon>
        <taxon>Strongyloidoidea</taxon>
        <taxon>Strongyloididae</taxon>
        <taxon>Strongyloides</taxon>
    </lineage>
</organism>
<dbReference type="GO" id="GO:0005634">
    <property type="term" value="C:nucleus"/>
    <property type="evidence" value="ECO:0007669"/>
    <property type="project" value="TreeGrafter"/>
</dbReference>
<dbReference type="InterPro" id="IPR003226">
    <property type="entry name" value="MYG1_exonuclease"/>
</dbReference>
<name>A0AAF5D0G4_STRER</name>
<dbReference type="PANTHER" id="PTHR11215:SF1">
    <property type="entry name" value="MYG1 EXONUCLEASE"/>
    <property type="match status" value="1"/>
</dbReference>